<evidence type="ECO:0000256" key="7">
    <source>
        <dbReference type="SAM" id="Phobius"/>
    </source>
</evidence>
<dbReference type="GO" id="GO:0005886">
    <property type="term" value="C:plasma membrane"/>
    <property type="evidence" value="ECO:0007669"/>
    <property type="project" value="UniProtKB-SubCell"/>
</dbReference>
<feature type="transmembrane region" description="Helical" evidence="7">
    <location>
        <begin position="239"/>
        <end position="258"/>
    </location>
</feature>
<feature type="transmembrane region" description="Helical" evidence="7">
    <location>
        <begin position="7"/>
        <end position="28"/>
    </location>
</feature>
<evidence type="ECO:0000256" key="4">
    <source>
        <dbReference type="ARBA" id="ARBA00022692"/>
    </source>
</evidence>
<sequence length="408" mass="42508">MNNTWKIYMLAFICFFVSTSEFVIAGILDQIAAWANTSVSAAGQLITVFAIANAIGSPILVMATTKMDRRHLLMLSLAIVVLGSVLTVTLPGFGFLIISRIVLAIGGGVFVIGAKTVAAKLAAPGKQAGAIGTVIIGFSASLIAGVPIGRVVAAAYGWKVIFVGIGILSLLAILAVARTIPPTEGDAPVPLGKQLILLKNPEILNGFGVTFFWQLGYAMLYAYIAPFLLNVTSMSEREVSIALFAFGIATLIGSKFGGFMTDRIGIPRSLMSSMVVHVIALVLLSSMAKSTFVTIPLLMLWAFSAWSSGPGLQFNLVALAPEASGIMLSLFGSILQLSIAAAGGIGGIAAGGLSIRAVGWIAATSVAIAVILAAVSFSRKTSRRVIYESSQNTQASSGIYPLVSDDWT</sequence>
<gene>
    <name evidence="9" type="ORF">E1757_34000</name>
</gene>
<evidence type="ECO:0000313" key="9">
    <source>
        <dbReference type="EMBL" id="TDF90523.1"/>
    </source>
</evidence>
<keyword evidence="3" id="KW-1003">Cell membrane</keyword>
<feature type="transmembrane region" description="Helical" evidence="7">
    <location>
        <begin position="40"/>
        <end position="60"/>
    </location>
</feature>
<dbReference type="Proteomes" id="UP000295636">
    <property type="component" value="Unassembled WGS sequence"/>
</dbReference>
<protein>
    <submittedName>
        <fullName evidence="9">MFS transporter</fullName>
    </submittedName>
</protein>
<feature type="transmembrane region" description="Helical" evidence="7">
    <location>
        <begin position="326"/>
        <end position="351"/>
    </location>
</feature>
<dbReference type="AlphaFoldDB" id="A0A4R5K8Z8"/>
<feature type="transmembrane region" description="Helical" evidence="7">
    <location>
        <begin position="357"/>
        <end position="377"/>
    </location>
</feature>
<feature type="transmembrane region" description="Helical" evidence="7">
    <location>
        <begin position="270"/>
        <end position="288"/>
    </location>
</feature>
<keyword evidence="6 7" id="KW-0472">Membrane</keyword>
<keyword evidence="4 7" id="KW-0812">Transmembrane</keyword>
<dbReference type="CDD" id="cd17324">
    <property type="entry name" value="MFS_NepI_like"/>
    <property type="match status" value="1"/>
</dbReference>
<dbReference type="InterPro" id="IPR050189">
    <property type="entry name" value="MFS_Efflux_Transporters"/>
</dbReference>
<feature type="transmembrane region" description="Helical" evidence="7">
    <location>
        <begin position="155"/>
        <end position="177"/>
    </location>
</feature>
<evidence type="ECO:0000259" key="8">
    <source>
        <dbReference type="PROSITE" id="PS50850"/>
    </source>
</evidence>
<feature type="transmembrane region" description="Helical" evidence="7">
    <location>
        <begin position="294"/>
        <end position="314"/>
    </location>
</feature>
<evidence type="ECO:0000256" key="2">
    <source>
        <dbReference type="ARBA" id="ARBA00022448"/>
    </source>
</evidence>
<name>A0A4R5K8Z8_9BACL</name>
<organism evidence="9 10">
    <name type="scientific">Paenibacillus piri</name>
    <dbReference type="NCBI Taxonomy" id="2547395"/>
    <lineage>
        <taxon>Bacteria</taxon>
        <taxon>Bacillati</taxon>
        <taxon>Bacillota</taxon>
        <taxon>Bacilli</taxon>
        <taxon>Bacillales</taxon>
        <taxon>Paenibacillaceae</taxon>
        <taxon>Paenibacillus</taxon>
    </lineage>
</organism>
<dbReference type="PANTHER" id="PTHR43124">
    <property type="entry name" value="PURINE EFFLUX PUMP PBUE"/>
    <property type="match status" value="1"/>
</dbReference>
<keyword evidence="2" id="KW-0813">Transport</keyword>
<reference evidence="9 10" key="1">
    <citation type="submission" date="2019-03" db="EMBL/GenBank/DDBJ databases">
        <title>This is whole genome sequence of Paenibacillus sp MS74 strain.</title>
        <authorList>
            <person name="Trinh H.N."/>
        </authorList>
    </citation>
    <scope>NUCLEOTIDE SEQUENCE [LARGE SCALE GENOMIC DNA]</scope>
    <source>
        <strain evidence="9 10">MS74</strain>
    </source>
</reference>
<evidence type="ECO:0000256" key="1">
    <source>
        <dbReference type="ARBA" id="ARBA00004651"/>
    </source>
</evidence>
<dbReference type="RefSeq" id="WP_133236665.1">
    <property type="nucleotide sequence ID" value="NZ_SMRT01000033.1"/>
</dbReference>
<dbReference type="EMBL" id="SMRT01000033">
    <property type="protein sequence ID" value="TDF90523.1"/>
    <property type="molecule type" value="Genomic_DNA"/>
</dbReference>
<feature type="transmembrane region" description="Helical" evidence="7">
    <location>
        <begin position="130"/>
        <end position="149"/>
    </location>
</feature>
<evidence type="ECO:0000313" key="10">
    <source>
        <dbReference type="Proteomes" id="UP000295636"/>
    </source>
</evidence>
<dbReference type="InterPro" id="IPR011701">
    <property type="entry name" value="MFS"/>
</dbReference>
<dbReference type="Gene3D" id="1.20.1250.20">
    <property type="entry name" value="MFS general substrate transporter like domains"/>
    <property type="match status" value="2"/>
</dbReference>
<feature type="domain" description="Major facilitator superfamily (MFS) profile" evidence="8">
    <location>
        <begin position="6"/>
        <end position="381"/>
    </location>
</feature>
<evidence type="ECO:0000256" key="6">
    <source>
        <dbReference type="ARBA" id="ARBA00023136"/>
    </source>
</evidence>
<dbReference type="InterPro" id="IPR020846">
    <property type="entry name" value="MFS_dom"/>
</dbReference>
<accession>A0A4R5K8Z8</accession>
<dbReference type="Pfam" id="PF07690">
    <property type="entry name" value="MFS_1"/>
    <property type="match status" value="1"/>
</dbReference>
<keyword evidence="10" id="KW-1185">Reference proteome</keyword>
<dbReference type="OrthoDB" id="337363at2"/>
<dbReference type="InterPro" id="IPR036259">
    <property type="entry name" value="MFS_trans_sf"/>
</dbReference>
<keyword evidence="5 7" id="KW-1133">Transmembrane helix</keyword>
<dbReference type="GO" id="GO:0022857">
    <property type="term" value="F:transmembrane transporter activity"/>
    <property type="evidence" value="ECO:0007669"/>
    <property type="project" value="InterPro"/>
</dbReference>
<feature type="transmembrane region" description="Helical" evidence="7">
    <location>
        <begin position="97"/>
        <end position="118"/>
    </location>
</feature>
<dbReference type="PROSITE" id="PS50850">
    <property type="entry name" value="MFS"/>
    <property type="match status" value="1"/>
</dbReference>
<comment type="caution">
    <text evidence="9">The sequence shown here is derived from an EMBL/GenBank/DDBJ whole genome shotgun (WGS) entry which is preliminary data.</text>
</comment>
<proteinExistence type="predicted"/>
<evidence type="ECO:0000256" key="3">
    <source>
        <dbReference type="ARBA" id="ARBA00022475"/>
    </source>
</evidence>
<feature type="transmembrane region" description="Helical" evidence="7">
    <location>
        <begin position="203"/>
        <end position="224"/>
    </location>
</feature>
<dbReference type="PANTHER" id="PTHR43124:SF10">
    <property type="entry name" value="PURINE EFFLUX PUMP PBUE"/>
    <property type="match status" value="1"/>
</dbReference>
<evidence type="ECO:0000256" key="5">
    <source>
        <dbReference type="ARBA" id="ARBA00022989"/>
    </source>
</evidence>
<feature type="transmembrane region" description="Helical" evidence="7">
    <location>
        <begin position="72"/>
        <end position="91"/>
    </location>
</feature>
<dbReference type="SUPFAM" id="SSF103473">
    <property type="entry name" value="MFS general substrate transporter"/>
    <property type="match status" value="1"/>
</dbReference>
<comment type="subcellular location">
    <subcellularLocation>
        <location evidence="1">Cell membrane</location>
        <topology evidence="1">Multi-pass membrane protein</topology>
    </subcellularLocation>
</comment>